<keyword evidence="3" id="KW-1185">Reference proteome</keyword>
<name>A0ABR9DMH5_9GAMM</name>
<protein>
    <submittedName>
        <fullName evidence="2">YfiR family protein</fullName>
    </submittedName>
</protein>
<feature type="signal peptide" evidence="1">
    <location>
        <begin position="1"/>
        <end position="40"/>
    </location>
</feature>
<dbReference type="EMBL" id="JACXST010000003">
    <property type="protein sequence ID" value="MBD9363444.1"/>
    <property type="molecule type" value="Genomic_DNA"/>
</dbReference>
<dbReference type="Proteomes" id="UP000641152">
    <property type="component" value="Unassembled WGS sequence"/>
</dbReference>
<accession>A0ABR9DMH5</accession>
<proteinExistence type="predicted"/>
<dbReference type="InterPro" id="IPR025293">
    <property type="entry name" value="YfiR/HmsC-like"/>
</dbReference>
<organism evidence="2 3">
    <name type="scientific">Methylomonas fluvii</name>
    <dbReference type="NCBI Taxonomy" id="1854564"/>
    <lineage>
        <taxon>Bacteria</taxon>
        <taxon>Pseudomonadati</taxon>
        <taxon>Pseudomonadota</taxon>
        <taxon>Gammaproteobacteria</taxon>
        <taxon>Methylococcales</taxon>
        <taxon>Methylococcaceae</taxon>
        <taxon>Methylomonas</taxon>
    </lineage>
</organism>
<keyword evidence="1" id="KW-0732">Signal</keyword>
<dbReference type="Pfam" id="PF13689">
    <property type="entry name" value="DUF4154"/>
    <property type="match status" value="1"/>
</dbReference>
<sequence>MNANSNLPCEHCVGNRVCARRKARVALWLVALLVSSLAVGQEVVVDNPYKVKAAFLRNFAHYVVWPKQALPAGNAPWCIGVLGPDPFGDILETTLRGRTEQGRGFVIVRAATVAELPPCQIVFMAYADAAKRRTALAVLKQQPVLTVSDEPEFLPDGGVIGFQVTDRVRMSINLDQARAVSLTIQTKMLEVSSEILENGEMRRMR</sequence>
<reference evidence="2 3" key="1">
    <citation type="submission" date="2020-09" db="EMBL/GenBank/DDBJ databases">
        <title>Methylomonas albis sp. nov. and Methylomonas fluvii sp. nov.: Two cold-adapted methanotrophs from the River Elbe and an amended description of Methylovulum psychrotolerans strain Eb1.</title>
        <authorList>
            <person name="Bussmann I.K."/>
            <person name="Klings K.-W."/>
            <person name="Warnstedt J."/>
            <person name="Hoppert M."/>
            <person name="Saborowski A."/>
            <person name="Horn F."/>
            <person name="Liebner S."/>
        </authorList>
    </citation>
    <scope>NUCLEOTIDE SEQUENCE [LARGE SCALE GENOMIC DNA]</scope>
    <source>
        <strain evidence="2 3">EbB</strain>
    </source>
</reference>
<comment type="caution">
    <text evidence="2">The sequence shown here is derived from an EMBL/GenBank/DDBJ whole genome shotgun (WGS) entry which is preliminary data.</text>
</comment>
<gene>
    <name evidence="2" type="ORF">EBB_23765</name>
</gene>
<feature type="chain" id="PRO_5046541861" evidence="1">
    <location>
        <begin position="41"/>
        <end position="205"/>
    </location>
</feature>
<evidence type="ECO:0000313" key="3">
    <source>
        <dbReference type="Proteomes" id="UP000641152"/>
    </source>
</evidence>
<evidence type="ECO:0000256" key="1">
    <source>
        <dbReference type="SAM" id="SignalP"/>
    </source>
</evidence>
<evidence type="ECO:0000313" key="2">
    <source>
        <dbReference type="EMBL" id="MBD9363444.1"/>
    </source>
</evidence>